<sequence length="62" mass="6603">MGGEFTGDLDVHVTFGGPDDGVNVLFERAALERFVGLATELLACRIPDDPRADLPKLHAPAV</sequence>
<protein>
    <submittedName>
        <fullName evidence="1">Uncharacterized protein</fullName>
    </submittedName>
</protein>
<dbReference type="Proteomes" id="UP000185696">
    <property type="component" value="Unassembled WGS sequence"/>
</dbReference>
<name>A0A7Z0WCN2_9PSEU</name>
<proteinExistence type="predicted"/>
<reference evidence="1 2" key="1">
    <citation type="submission" date="2016-12" db="EMBL/GenBank/DDBJ databases">
        <title>The draft genome sequence of Actinophytocola xinjiangensis.</title>
        <authorList>
            <person name="Wang W."/>
            <person name="Yuan L."/>
        </authorList>
    </citation>
    <scope>NUCLEOTIDE SEQUENCE [LARGE SCALE GENOMIC DNA]</scope>
    <source>
        <strain evidence="1 2">CGMCC 4.4663</strain>
    </source>
</reference>
<accession>A0A7Z0WCN2</accession>
<gene>
    <name evidence="1" type="ORF">BLA60_41275</name>
</gene>
<keyword evidence="2" id="KW-1185">Reference proteome</keyword>
<evidence type="ECO:0000313" key="1">
    <source>
        <dbReference type="EMBL" id="OLF04359.1"/>
    </source>
</evidence>
<comment type="caution">
    <text evidence="1">The sequence shown here is derived from an EMBL/GenBank/DDBJ whole genome shotgun (WGS) entry which is preliminary data.</text>
</comment>
<dbReference type="EMBL" id="MSIF01000047">
    <property type="protein sequence ID" value="OLF04359.1"/>
    <property type="molecule type" value="Genomic_DNA"/>
</dbReference>
<dbReference type="AlphaFoldDB" id="A0A7Z0WCN2"/>
<evidence type="ECO:0000313" key="2">
    <source>
        <dbReference type="Proteomes" id="UP000185696"/>
    </source>
</evidence>
<organism evidence="1 2">
    <name type="scientific">Actinophytocola xinjiangensis</name>
    <dbReference type="NCBI Taxonomy" id="485602"/>
    <lineage>
        <taxon>Bacteria</taxon>
        <taxon>Bacillati</taxon>
        <taxon>Actinomycetota</taxon>
        <taxon>Actinomycetes</taxon>
        <taxon>Pseudonocardiales</taxon>
        <taxon>Pseudonocardiaceae</taxon>
    </lineage>
</organism>